<dbReference type="PANTHER" id="PTHR39470">
    <property type="entry name" value="CHROMOSOME 10, WHOLE GENOME SHOTGUN SEQUENCE"/>
    <property type="match status" value="1"/>
</dbReference>
<evidence type="ECO:0000256" key="1">
    <source>
        <dbReference type="SAM" id="MobiDB-lite"/>
    </source>
</evidence>
<reference evidence="3 4" key="1">
    <citation type="journal article" date="2018" name="Mol. Biol. Evol.">
        <title>Broad Genomic Sampling Reveals a Smut Pathogenic Ancestry of the Fungal Clade Ustilaginomycotina.</title>
        <authorList>
            <person name="Kijpornyongpan T."/>
            <person name="Mondo S.J."/>
            <person name="Barry K."/>
            <person name="Sandor L."/>
            <person name="Lee J."/>
            <person name="Lipzen A."/>
            <person name="Pangilinan J."/>
            <person name="LaButti K."/>
            <person name="Hainaut M."/>
            <person name="Henrissat B."/>
            <person name="Grigoriev I.V."/>
            <person name="Spatafora J.W."/>
            <person name="Aime M.C."/>
        </authorList>
    </citation>
    <scope>NUCLEOTIDE SEQUENCE [LARGE SCALE GENOMIC DNA]</scope>
    <source>
        <strain evidence="3 4">MCA 4198</strain>
    </source>
</reference>
<feature type="region of interest" description="Disordered" evidence="1">
    <location>
        <begin position="405"/>
        <end position="476"/>
    </location>
</feature>
<dbReference type="PANTHER" id="PTHR39470:SF1">
    <property type="entry name" value="CHORISMATE SYNTHASE PROTEIN"/>
    <property type="match status" value="1"/>
</dbReference>
<dbReference type="RefSeq" id="XP_025374771.1">
    <property type="nucleotide sequence ID" value="XM_025525342.1"/>
</dbReference>
<feature type="transmembrane region" description="Helical" evidence="2">
    <location>
        <begin position="6"/>
        <end position="22"/>
    </location>
</feature>
<keyword evidence="2" id="KW-0472">Membrane</keyword>
<accession>A0A316YHJ1</accession>
<dbReference type="Proteomes" id="UP000245768">
    <property type="component" value="Unassembled WGS sequence"/>
</dbReference>
<evidence type="ECO:0000256" key="2">
    <source>
        <dbReference type="SAM" id="Phobius"/>
    </source>
</evidence>
<proteinExistence type="predicted"/>
<feature type="transmembrane region" description="Helical" evidence="2">
    <location>
        <begin position="57"/>
        <end position="77"/>
    </location>
</feature>
<dbReference type="STRING" id="215250.A0A316YHJ1"/>
<keyword evidence="2" id="KW-1133">Transmembrane helix</keyword>
<organism evidence="3 4">
    <name type="scientific">Acaromyces ingoldii</name>
    <dbReference type="NCBI Taxonomy" id="215250"/>
    <lineage>
        <taxon>Eukaryota</taxon>
        <taxon>Fungi</taxon>
        <taxon>Dikarya</taxon>
        <taxon>Basidiomycota</taxon>
        <taxon>Ustilaginomycotina</taxon>
        <taxon>Exobasidiomycetes</taxon>
        <taxon>Exobasidiales</taxon>
        <taxon>Cryptobasidiaceae</taxon>
        <taxon>Acaromyces</taxon>
    </lineage>
</organism>
<dbReference type="OrthoDB" id="4218123at2759"/>
<keyword evidence="4" id="KW-1185">Reference proteome</keyword>
<dbReference type="AlphaFoldDB" id="A0A316YHJ1"/>
<dbReference type="EMBL" id="KZ819640">
    <property type="protein sequence ID" value="PWN87573.1"/>
    <property type="molecule type" value="Genomic_DNA"/>
</dbReference>
<protein>
    <submittedName>
        <fullName evidence="3">Uncharacterized protein</fullName>
    </submittedName>
</protein>
<keyword evidence="2" id="KW-0812">Transmembrane</keyword>
<gene>
    <name evidence="3" type="ORF">FA10DRAFT_304332</name>
</gene>
<sequence length="476" mass="51768">MVDGSNWIWILIVLGPVGWRKLQSWRATKRAEAAAAAATSSSRPASRRPFFQLPRPLFLPSNLLLSAVVIGLVVYHLRVLVRTALGQDLQDGDVFLVSGTGTRASVAEVRSRVASMSWSELGWRSAWGEDGLEMLLRRLTSYEGRRLHLLVGTAPLLECAFCTTASDLALYSLAGRLVQYSAHLLLFGLLTLRCDSLEVVDEVFRTLGLLRSPSSASTPNGAPVRPHRAPWRGTATYVLVAMLLVECAILFDLFDLSFGYGAGGRSRWNHASWHANVHLARHIVLLLLSLSIYLRPTLPRPPALVEAAVLLGRLRTNLEETMTQVQTHRLSNEVVWSDAGLRQAAGRWWDHVEQPPSEEEQQLDGGAGVVDIGALQGRARETAAKVWAEVERNWARWGPKTVLLDRSQDQPVSQSQNTGSSGGGGSSSSGNADQQQQQPPSVGPLQDSRATNVGGPGARDSEEQQTGKPAVHSSGP</sequence>
<dbReference type="InParanoid" id="A0A316YHJ1"/>
<name>A0A316YHJ1_9BASI</name>
<dbReference type="GeneID" id="37047258"/>
<feature type="compositionally biased region" description="Low complexity" evidence="1">
    <location>
        <begin position="428"/>
        <end position="440"/>
    </location>
</feature>
<evidence type="ECO:0000313" key="4">
    <source>
        <dbReference type="Proteomes" id="UP000245768"/>
    </source>
</evidence>
<evidence type="ECO:0000313" key="3">
    <source>
        <dbReference type="EMBL" id="PWN87573.1"/>
    </source>
</evidence>